<dbReference type="InterPro" id="IPR011051">
    <property type="entry name" value="RmlC_Cupin_sf"/>
</dbReference>
<feature type="region of interest" description="Disordered" evidence="3">
    <location>
        <begin position="1"/>
        <end position="44"/>
    </location>
</feature>
<dbReference type="InterPro" id="IPR014710">
    <property type="entry name" value="RmlC-like_jellyroll"/>
</dbReference>
<evidence type="ECO:0000259" key="4">
    <source>
        <dbReference type="Pfam" id="PF02678"/>
    </source>
</evidence>
<dbReference type="Pfam" id="PF02678">
    <property type="entry name" value="Pirin"/>
    <property type="match status" value="1"/>
</dbReference>
<organism evidence="6 7">
    <name type="scientific">Halarchaeum grantii</name>
    <dbReference type="NCBI Taxonomy" id="1193105"/>
    <lineage>
        <taxon>Archaea</taxon>
        <taxon>Methanobacteriati</taxon>
        <taxon>Methanobacteriota</taxon>
        <taxon>Stenosarchaea group</taxon>
        <taxon>Halobacteria</taxon>
        <taxon>Halobacteriales</taxon>
        <taxon>Halobacteriaceae</taxon>
    </lineage>
</organism>
<dbReference type="InterPro" id="IPR003829">
    <property type="entry name" value="Pirin_N_dom"/>
</dbReference>
<dbReference type="Gene3D" id="2.60.120.10">
    <property type="entry name" value="Jelly Rolls"/>
    <property type="match status" value="1"/>
</dbReference>
<gene>
    <name evidence="6" type="ORF">GCM10009037_20350</name>
</gene>
<feature type="compositionally biased region" description="Polar residues" evidence="3">
    <location>
        <begin position="28"/>
        <end position="44"/>
    </location>
</feature>
<sequence length="261" mass="28309">MLISTEGIPSCMATDETARGPDDPVAGQTVQHGTGVNSNRAFPTNNYPGNLDPFVLFERFYIDPDKGFPMHPHKGFEIVSYMIEGGMDHEDSLGVEHTAYEDDVMRITTGSGIRHSEFPADGQACNGLQLWVNLPRSEKEADPDYIDASSEDLPTEARDGATVTTVVGEGSPIDLRTEMEYLDVHVSDAWTWSMPEGWSGFLYGVEGEGTVAGSDFGVGDVLPVTDARDVEVASDEGVLRLVAVAGEPHDEPIRQQGPFVF</sequence>
<dbReference type="CDD" id="cd02247">
    <property type="entry name" value="cupin_pirin_C"/>
    <property type="match status" value="1"/>
</dbReference>
<comment type="caution">
    <text evidence="6">The sequence shown here is derived from an EMBL/GenBank/DDBJ whole genome shotgun (WGS) entry which is preliminary data.</text>
</comment>
<evidence type="ECO:0000256" key="2">
    <source>
        <dbReference type="RuleBase" id="RU003457"/>
    </source>
</evidence>
<protein>
    <recommendedName>
        <fullName evidence="8">Pirin</fullName>
    </recommendedName>
</protein>
<evidence type="ECO:0000256" key="1">
    <source>
        <dbReference type="ARBA" id="ARBA00008416"/>
    </source>
</evidence>
<feature type="domain" description="Pirin N-terminal" evidence="4">
    <location>
        <begin position="40"/>
        <end position="132"/>
    </location>
</feature>
<evidence type="ECO:0008006" key="8">
    <source>
        <dbReference type="Google" id="ProtNLM"/>
    </source>
</evidence>
<name>A0A830EW54_9EURY</name>
<reference evidence="6 7" key="1">
    <citation type="journal article" date="2019" name="Int. J. Syst. Evol. Microbiol.">
        <title>The Global Catalogue of Microorganisms (GCM) 10K type strain sequencing project: providing services to taxonomists for standard genome sequencing and annotation.</title>
        <authorList>
            <consortium name="The Broad Institute Genomics Platform"/>
            <consortium name="The Broad Institute Genome Sequencing Center for Infectious Disease"/>
            <person name="Wu L."/>
            <person name="Ma J."/>
        </authorList>
    </citation>
    <scope>NUCLEOTIDE SEQUENCE [LARGE SCALE GENOMIC DNA]</scope>
    <source>
        <strain evidence="6 7">JCM 19585</strain>
    </source>
</reference>
<dbReference type="EMBL" id="BMPF01000003">
    <property type="protein sequence ID" value="GGL36781.1"/>
    <property type="molecule type" value="Genomic_DNA"/>
</dbReference>
<dbReference type="PANTHER" id="PTHR13903:SF8">
    <property type="entry name" value="PIRIN"/>
    <property type="match status" value="1"/>
</dbReference>
<dbReference type="AlphaFoldDB" id="A0A830EW54"/>
<accession>A0A830EW54</accession>
<dbReference type="Proteomes" id="UP000628840">
    <property type="component" value="Unassembled WGS sequence"/>
</dbReference>
<dbReference type="PIRSF" id="PIRSF006232">
    <property type="entry name" value="Pirin"/>
    <property type="match status" value="1"/>
</dbReference>
<feature type="domain" description="Pirin C-terminal" evidence="5">
    <location>
        <begin position="182"/>
        <end position="260"/>
    </location>
</feature>
<evidence type="ECO:0000313" key="7">
    <source>
        <dbReference type="Proteomes" id="UP000628840"/>
    </source>
</evidence>
<dbReference type="PANTHER" id="PTHR13903">
    <property type="entry name" value="PIRIN-RELATED"/>
    <property type="match status" value="1"/>
</dbReference>
<dbReference type="SUPFAM" id="SSF51182">
    <property type="entry name" value="RmlC-like cupins"/>
    <property type="match status" value="1"/>
</dbReference>
<dbReference type="Pfam" id="PF05726">
    <property type="entry name" value="Pirin_C"/>
    <property type="match status" value="1"/>
</dbReference>
<dbReference type="CDD" id="cd02909">
    <property type="entry name" value="cupin_pirin_N"/>
    <property type="match status" value="1"/>
</dbReference>
<evidence type="ECO:0000256" key="3">
    <source>
        <dbReference type="SAM" id="MobiDB-lite"/>
    </source>
</evidence>
<evidence type="ECO:0000259" key="5">
    <source>
        <dbReference type="Pfam" id="PF05726"/>
    </source>
</evidence>
<evidence type="ECO:0000313" key="6">
    <source>
        <dbReference type="EMBL" id="GGL36781.1"/>
    </source>
</evidence>
<dbReference type="InterPro" id="IPR012093">
    <property type="entry name" value="Pirin"/>
</dbReference>
<dbReference type="InterPro" id="IPR008778">
    <property type="entry name" value="Pirin_C_dom"/>
</dbReference>
<comment type="similarity">
    <text evidence="1 2">Belongs to the pirin family.</text>
</comment>
<proteinExistence type="inferred from homology"/>
<keyword evidence="7" id="KW-1185">Reference proteome</keyword>